<dbReference type="InterPro" id="IPR002571">
    <property type="entry name" value="HrcA"/>
</dbReference>
<evidence type="ECO:0000313" key="9">
    <source>
        <dbReference type="Proteomes" id="UP000579281"/>
    </source>
</evidence>
<keyword evidence="9" id="KW-1185">Reference proteome</keyword>
<keyword evidence="3 6" id="KW-0346">Stress response</keyword>
<dbReference type="PIRSF" id="PIRSF005485">
    <property type="entry name" value="HrcA"/>
    <property type="match status" value="1"/>
</dbReference>
<evidence type="ECO:0000313" key="8">
    <source>
        <dbReference type="EMBL" id="MBB6217940.1"/>
    </source>
</evidence>
<evidence type="ECO:0000259" key="7">
    <source>
        <dbReference type="Pfam" id="PF01628"/>
    </source>
</evidence>
<evidence type="ECO:0000256" key="2">
    <source>
        <dbReference type="ARBA" id="ARBA00023015"/>
    </source>
</evidence>
<name>A0A841L184_9FIRM</name>
<dbReference type="InterPro" id="IPR036388">
    <property type="entry name" value="WH-like_DNA-bd_sf"/>
</dbReference>
<comment type="caution">
    <text evidence="8">The sequence shown here is derived from an EMBL/GenBank/DDBJ whole genome shotgun (WGS) entry which is preliminary data.</text>
</comment>
<proteinExistence type="inferred from homology"/>
<accession>A0A841L184</accession>
<dbReference type="SUPFAM" id="SSF46785">
    <property type="entry name" value="Winged helix' DNA-binding domain"/>
    <property type="match status" value="1"/>
</dbReference>
<keyword evidence="2 6" id="KW-0805">Transcription regulation</keyword>
<feature type="domain" description="Heat-inducible transcription repressor HrcA C-terminal" evidence="7">
    <location>
        <begin position="106"/>
        <end position="324"/>
    </location>
</feature>
<keyword evidence="1 6" id="KW-0678">Repressor</keyword>
<dbReference type="FunFam" id="1.10.10.10:FF:000049">
    <property type="entry name" value="Heat-inducible transcription repressor HrcA"/>
    <property type="match status" value="1"/>
</dbReference>
<dbReference type="Gene3D" id="3.30.390.60">
    <property type="entry name" value="Heat-inducible transcription repressor hrca homolog, domain 3"/>
    <property type="match status" value="1"/>
</dbReference>
<dbReference type="Pfam" id="PF01628">
    <property type="entry name" value="HrcA"/>
    <property type="match status" value="1"/>
</dbReference>
<evidence type="ECO:0000256" key="1">
    <source>
        <dbReference type="ARBA" id="ARBA00022491"/>
    </source>
</evidence>
<dbReference type="AlphaFoldDB" id="A0A841L184"/>
<evidence type="ECO:0000256" key="5">
    <source>
        <dbReference type="ARBA" id="ARBA00055319"/>
    </source>
</evidence>
<dbReference type="Gene3D" id="3.30.450.40">
    <property type="match status" value="1"/>
</dbReference>
<dbReference type="Gene3D" id="1.10.10.10">
    <property type="entry name" value="Winged helix-like DNA-binding domain superfamily/Winged helix DNA-binding domain"/>
    <property type="match status" value="1"/>
</dbReference>
<organism evidence="8 9">
    <name type="scientific">Anaerosolibacter carboniphilus</name>
    <dbReference type="NCBI Taxonomy" id="1417629"/>
    <lineage>
        <taxon>Bacteria</taxon>
        <taxon>Bacillati</taxon>
        <taxon>Bacillota</taxon>
        <taxon>Clostridia</taxon>
        <taxon>Peptostreptococcales</taxon>
        <taxon>Thermotaleaceae</taxon>
        <taxon>Anaerosolibacter</taxon>
    </lineage>
</organism>
<reference evidence="8 9" key="1">
    <citation type="submission" date="2020-08" db="EMBL/GenBank/DDBJ databases">
        <title>Genomic Encyclopedia of Type Strains, Phase IV (KMG-IV): sequencing the most valuable type-strain genomes for metagenomic binning, comparative biology and taxonomic classification.</title>
        <authorList>
            <person name="Goeker M."/>
        </authorList>
    </citation>
    <scope>NUCLEOTIDE SEQUENCE [LARGE SCALE GENOMIC DNA]</scope>
    <source>
        <strain evidence="8 9">DSM 103526</strain>
    </source>
</reference>
<dbReference type="NCBIfam" id="TIGR00331">
    <property type="entry name" value="hrcA"/>
    <property type="match status" value="1"/>
</dbReference>
<dbReference type="EMBL" id="JACHEN010000030">
    <property type="protein sequence ID" value="MBB6217940.1"/>
    <property type="molecule type" value="Genomic_DNA"/>
</dbReference>
<dbReference type="GO" id="GO:0045892">
    <property type="term" value="P:negative regulation of DNA-templated transcription"/>
    <property type="evidence" value="ECO:0007669"/>
    <property type="project" value="UniProtKB-UniRule"/>
</dbReference>
<dbReference type="Proteomes" id="UP000579281">
    <property type="component" value="Unassembled WGS sequence"/>
</dbReference>
<dbReference type="GO" id="GO:0003677">
    <property type="term" value="F:DNA binding"/>
    <property type="evidence" value="ECO:0007669"/>
    <property type="project" value="InterPro"/>
</dbReference>
<gene>
    <name evidence="6" type="primary">hrcA</name>
    <name evidence="8" type="ORF">HNQ80_004076</name>
</gene>
<dbReference type="InterPro" id="IPR029016">
    <property type="entry name" value="GAF-like_dom_sf"/>
</dbReference>
<evidence type="ECO:0000256" key="3">
    <source>
        <dbReference type="ARBA" id="ARBA00023016"/>
    </source>
</evidence>
<evidence type="ECO:0000256" key="6">
    <source>
        <dbReference type="HAMAP-Rule" id="MF_00081"/>
    </source>
</evidence>
<dbReference type="InterPro" id="IPR036390">
    <property type="entry name" value="WH_DNA-bd_sf"/>
</dbReference>
<dbReference type="PANTHER" id="PTHR34824:SF1">
    <property type="entry name" value="HEAT-INDUCIBLE TRANSCRIPTION REPRESSOR HRCA"/>
    <property type="match status" value="1"/>
</dbReference>
<protein>
    <recommendedName>
        <fullName evidence="6">Heat-inducible transcription repressor HrcA</fullName>
    </recommendedName>
</protein>
<evidence type="ECO:0000256" key="4">
    <source>
        <dbReference type="ARBA" id="ARBA00023163"/>
    </source>
</evidence>
<comment type="similarity">
    <text evidence="6">Belongs to the HrcA family.</text>
</comment>
<sequence length="344" mass="39039">MMELGDRKLKVLQAIIRDFISTAEPVGSRTIAKKYDLGISSATIRNEMADLEELGYLEQPHTSAGRVPSDKGYRLYVDQLMIINKLEQLQKEAIKNAFVQKIGEIEHLVSYASKILSQVTKLTSVVLSPQFKNSRLKHVQLVPIDAYKILLVMVTESGTVKNAVLRSTQNFTMDELVQISKLLNYKLHGLTIGEIDNMVINDIKNEGQMFHSMLDYIMPVLISTLEDMEDVKVYLDGLTNILQLPEYHNIEKAREFMSMLEHKEVLADMLLNSNDEVNITIGRENKYEEMKESSLITATYKLNGRVVGKIGVIGPTRMDYENIISLVDFVTKNLTNILKDNIPK</sequence>
<dbReference type="PANTHER" id="PTHR34824">
    <property type="entry name" value="HEAT-INDUCIBLE TRANSCRIPTION REPRESSOR HRCA"/>
    <property type="match status" value="1"/>
</dbReference>
<keyword evidence="4 6" id="KW-0804">Transcription</keyword>
<dbReference type="InterPro" id="IPR021153">
    <property type="entry name" value="HrcA_C"/>
</dbReference>
<dbReference type="SUPFAM" id="SSF55781">
    <property type="entry name" value="GAF domain-like"/>
    <property type="match status" value="1"/>
</dbReference>
<dbReference type="HAMAP" id="MF_00081">
    <property type="entry name" value="HrcA"/>
    <property type="match status" value="1"/>
</dbReference>
<dbReference type="InterPro" id="IPR023120">
    <property type="entry name" value="WHTH_transcript_rep_HrcA_IDD"/>
</dbReference>
<comment type="function">
    <text evidence="5 6">Negative regulator of class I heat shock genes (grpE-dnaK-dnaJ and groELS operons). Prevents heat-shock induction of these operons.</text>
</comment>